<keyword evidence="1" id="KW-0472">Membrane</keyword>
<feature type="transmembrane region" description="Helical" evidence="1">
    <location>
        <begin position="121"/>
        <end position="139"/>
    </location>
</feature>
<dbReference type="EMBL" id="FNPE01000001">
    <property type="protein sequence ID" value="SDX83838.1"/>
    <property type="molecule type" value="Genomic_DNA"/>
</dbReference>
<name>A0A1H3F0L4_9BURK</name>
<accession>A0A1H3F0L4</accession>
<feature type="transmembrane region" description="Helical" evidence="1">
    <location>
        <begin position="239"/>
        <end position="260"/>
    </location>
</feature>
<dbReference type="GeneID" id="94695231"/>
<dbReference type="AlphaFoldDB" id="A0A1H3F0L4"/>
<evidence type="ECO:0000313" key="3">
    <source>
        <dbReference type="Proteomes" id="UP000183417"/>
    </source>
</evidence>
<evidence type="ECO:0000256" key="1">
    <source>
        <dbReference type="SAM" id="Phobius"/>
    </source>
</evidence>
<organism evidence="2 3">
    <name type="scientific">Delftia lacustris</name>
    <dbReference type="NCBI Taxonomy" id="558537"/>
    <lineage>
        <taxon>Bacteria</taxon>
        <taxon>Pseudomonadati</taxon>
        <taxon>Pseudomonadota</taxon>
        <taxon>Betaproteobacteria</taxon>
        <taxon>Burkholderiales</taxon>
        <taxon>Comamonadaceae</taxon>
        <taxon>Delftia</taxon>
    </lineage>
</organism>
<feature type="transmembrane region" description="Helical" evidence="1">
    <location>
        <begin position="146"/>
        <end position="166"/>
    </location>
</feature>
<feature type="transmembrane region" description="Helical" evidence="1">
    <location>
        <begin position="94"/>
        <end position="115"/>
    </location>
</feature>
<protein>
    <recommendedName>
        <fullName evidence="4">EamA-like transporter family protein</fullName>
    </recommendedName>
</protein>
<dbReference type="Proteomes" id="UP000183417">
    <property type="component" value="Unassembled WGS sequence"/>
</dbReference>
<proteinExistence type="predicted"/>
<dbReference type="Gene3D" id="1.10.3730.20">
    <property type="match status" value="1"/>
</dbReference>
<dbReference type="SUPFAM" id="SSF103481">
    <property type="entry name" value="Multidrug resistance efflux transporter EmrE"/>
    <property type="match status" value="2"/>
</dbReference>
<gene>
    <name evidence="2" type="ORF">SAMN05421547_101422</name>
</gene>
<sequence length="286" mass="29733">MELSNAVLAAALGAALMNAGWNSAIKLGGDKMVAMALTTGLASLWSLLVLPWLDWRAAALWDASVWWWLAASVAVHTAYHFVLPRAYQHGEFGVVYPVARGSAPLFVTLGAALLAGEWPGATGLAGVLCLSLGVLALSLRSGAASGYGGSGHALATGAMIACYTVIDGLGARASGSALLYAALLTLGDGLATVLIVAWRRGPAVLRADARTWRLCALAAAMQLSASWMATWALSQAPMGLVSALRESSVLFAGWIAAWLMRERLGRVRMLASSLVFGGIVLVRWGG</sequence>
<feature type="transmembrane region" description="Helical" evidence="1">
    <location>
        <begin position="178"/>
        <end position="199"/>
    </location>
</feature>
<dbReference type="InterPro" id="IPR037185">
    <property type="entry name" value="EmrE-like"/>
</dbReference>
<feature type="transmembrane region" description="Helical" evidence="1">
    <location>
        <begin position="65"/>
        <end position="82"/>
    </location>
</feature>
<feature type="transmembrane region" description="Helical" evidence="1">
    <location>
        <begin position="6"/>
        <end position="25"/>
    </location>
</feature>
<feature type="transmembrane region" description="Helical" evidence="1">
    <location>
        <begin position="211"/>
        <end position="233"/>
    </location>
</feature>
<evidence type="ECO:0008006" key="4">
    <source>
        <dbReference type="Google" id="ProtNLM"/>
    </source>
</evidence>
<reference evidence="2 3" key="1">
    <citation type="submission" date="2016-10" db="EMBL/GenBank/DDBJ databases">
        <authorList>
            <person name="de Groot N.N."/>
        </authorList>
    </citation>
    <scope>NUCLEOTIDE SEQUENCE [LARGE SCALE GENOMIC DNA]</scope>
    <source>
        <strain evidence="2 3">LMG 24775</strain>
    </source>
</reference>
<dbReference type="RefSeq" id="WP_074920828.1">
    <property type="nucleotide sequence ID" value="NZ_CP141274.1"/>
</dbReference>
<keyword evidence="1" id="KW-0812">Transmembrane</keyword>
<feature type="transmembrane region" description="Helical" evidence="1">
    <location>
        <begin position="32"/>
        <end position="53"/>
    </location>
</feature>
<keyword evidence="1" id="KW-1133">Transmembrane helix</keyword>
<evidence type="ECO:0000313" key="2">
    <source>
        <dbReference type="EMBL" id="SDX83838.1"/>
    </source>
</evidence>